<evidence type="ECO:0000313" key="2">
    <source>
        <dbReference type="Proteomes" id="UP000023152"/>
    </source>
</evidence>
<dbReference type="Proteomes" id="UP000023152">
    <property type="component" value="Unassembled WGS sequence"/>
</dbReference>
<comment type="caution">
    <text evidence="1">The sequence shown here is derived from an EMBL/GenBank/DDBJ whole genome shotgun (WGS) entry which is preliminary data.</text>
</comment>
<dbReference type="AlphaFoldDB" id="X6NVE2"/>
<dbReference type="OrthoDB" id="1729737at2759"/>
<proteinExistence type="predicted"/>
<dbReference type="EMBL" id="ASPP01006158">
    <property type="protein sequence ID" value="ETO29252.1"/>
    <property type="molecule type" value="Genomic_DNA"/>
</dbReference>
<dbReference type="PANTHER" id="PTHR46503:SF1">
    <property type="entry name" value="INTER-ALPHA-TRYPSIN INHIBITOR HEAVY CHAIN-LIKE PROTEIN"/>
    <property type="match status" value="1"/>
</dbReference>
<protein>
    <submittedName>
        <fullName evidence="1">Uncharacterized protein</fullName>
    </submittedName>
</protein>
<sequence>MAVFDGFRPLCPVIVFDALDENEEHQMYTIHCQNLKVDVECYVSTAIISMKGHWKNQTEKTKKYLKIDKRYSWIVFDTNRKKKSKKLKIQQMENQTKGKNGENITPSGANPYEQYIPDLFRLPFTGVSAGESIYLECQYLQTLEYYKKGYGLLIPLYFPKGTIAEDGKWEEVVTVRCKINALSSNTKVHVYSHEVDIKTLEDGSIIVQTLGCNPIAEGAQDDHPMFSGNVKFLTALKKKDRMKKKLQ</sequence>
<name>X6NVE2_RETFI</name>
<organism evidence="1 2">
    <name type="scientific">Reticulomyxa filosa</name>
    <dbReference type="NCBI Taxonomy" id="46433"/>
    <lineage>
        <taxon>Eukaryota</taxon>
        <taxon>Sar</taxon>
        <taxon>Rhizaria</taxon>
        <taxon>Retaria</taxon>
        <taxon>Foraminifera</taxon>
        <taxon>Monothalamids</taxon>
        <taxon>Reticulomyxidae</taxon>
        <taxon>Reticulomyxa</taxon>
    </lineage>
</organism>
<gene>
    <name evidence="1" type="ORF">RFI_07875</name>
</gene>
<accession>X6NVE2</accession>
<keyword evidence="2" id="KW-1185">Reference proteome</keyword>
<evidence type="ECO:0000313" key="1">
    <source>
        <dbReference type="EMBL" id="ETO29252.1"/>
    </source>
</evidence>
<reference evidence="1 2" key="1">
    <citation type="journal article" date="2013" name="Curr. Biol.">
        <title>The Genome of the Foraminiferan Reticulomyxa filosa.</title>
        <authorList>
            <person name="Glockner G."/>
            <person name="Hulsmann N."/>
            <person name="Schleicher M."/>
            <person name="Noegel A.A."/>
            <person name="Eichinger L."/>
            <person name="Gallinger C."/>
            <person name="Pawlowski J."/>
            <person name="Sierra R."/>
            <person name="Euteneuer U."/>
            <person name="Pillet L."/>
            <person name="Moustafa A."/>
            <person name="Platzer M."/>
            <person name="Groth M."/>
            <person name="Szafranski K."/>
            <person name="Schliwa M."/>
        </authorList>
    </citation>
    <scope>NUCLEOTIDE SEQUENCE [LARGE SCALE GENOMIC DNA]</scope>
</reference>
<dbReference type="PANTHER" id="PTHR46503">
    <property type="entry name" value="INTER-ALPHA-TRYPSIN INHIBITOR HEAVY CHAIN-LIKE PROTEIN"/>
    <property type="match status" value="1"/>
</dbReference>